<feature type="domain" description="HTH cro/C1-type" evidence="2">
    <location>
        <begin position="26"/>
        <end position="58"/>
    </location>
</feature>
<reference evidence="3 4" key="1">
    <citation type="submission" date="2012-09" db="EMBL/GenBank/DDBJ databases">
        <title>Genome Sequence of alkane-degrading Bacterium Alcanivorax venustensis ISO4.</title>
        <authorList>
            <person name="Lai Q."/>
            <person name="Shao Z."/>
        </authorList>
    </citation>
    <scope>NUCLEOTIDE SEQUENCE [LARGE SCALE GENOMIC DNA]</scope>
    <source>
        <strain evidence="3 4">ISO4</strain>
    </source>
</reference>
<sequence length="121" mass="13250">MPRTVDSPVFQKAQVLDALRDTGALIAEARKARGWSQTDLGARLGKVDRRHVSALEKGDPKVDVGLVVAALWLLDLPLLATLPQPGHAAPTGYYRVAEGRAGARRPASRRRFRPQDVDNDF</sequence>
<dbReference type="Pfam" id="PF01381">
    <property type="entry name" value="HTH_3"/>
    <property type="match status" value="1"/>
</dbReference>
<protein>
    <submittedName>
        <fullName evidence="3">XRE family transcriptional regulator</fullName>
    </submittedName>
</protein>
<dbReference type="InterPro" id="IPR010982">
    <property type="entry name" value="Lambda_DNA-bd_dom_sf"/>
</dbReference>
<comment type="caution">
    <text evidence="3">The sequence shown here is derived from an EMBL/GenBank/DDBJ whole genome shotgun (WGS) entry which is preliminary data.</text>
</comment>
<dbReference type="RefSeq" id="WP_194855791.1">
    <property type="nucleotide sequence ID" value="NZ_ARXR01000009.1"/>
</dbReference>
<dbReference type="Gene3D" id="1.10.260.40">
    <property type="entry name" value="lambda repressor-like DNA-binding domains"/>
    <property type="match status" value="1"/>
</dbReference>
<proteinExistence type="predicted"/>
<dbReference type="SMART" id="SM00530">
    <property type="entry name" value="HTH_XRE"/>
    <property type="match status" value="1"/>
</dbReference>
<keyword evidence="4" id="KW-1185">Reference proteome</keyword>
<evidence type="ECO:0000313" key="4">
    <source>
        <dbReference type="Proteomes" id="UP000644441"/>
    </source>
</evidence>
<dbReference type="CDD" id="cd00093">
    <property type="entry name" value="HTH_XRE"/>
    <property type="match status" value="1"/>
</dbReference>
<gene>
    <name evidence="3" type="ORF">ISO4_01537</name>
</gene>
<dbReference type="PROSITE" id="PS50943">
    <property type="entry name" value="HTH_CROC1"/>
    <property type="match status" value="1"/>
</dbReference>
<dbReference type="InterPro" id="IPR001387">
    <property type="entry name" value="Cro/C1-type_HTH"/>
</dbReference>
<dbReference type="SUPFAM" id="SSF47413">
    <property type="entry name" value="lambda repressor-like DNA-binding domains"/>
    <property type="match status" value="1"/>
</dbReference>
<organism evidence="3 4">
    <name type="scientific">Alloalcanivorax venustensis ISO4</name>
    <dbReference type="NCBI Taxonomy" id="1177184"/>
    <lineage>
        <taxon>Bacteria</taxon>
        <taxon>Pseudomonadati</taxon>
        <taxon>Pseudomonadota</taxon>
        <taxon>Gammaproteobacteria</taxon>
        <taxon>Oceanospirillales</taxon>
        <taxon>Alcanivoracaceae</taxon>
        <taxon>Alloalcanivorax</taxon>
    </lineage>
</organism>
<name>A0ABS0AFT4_9GAMM</name>
<evidence type="ECO:0000313" key="3">
    <source>
        <dbReference type="EMBL" id="MBF5052935.1"/>
    </source>
</evidence>
<feature type="region of interest" description="Disordered" evidence="1">
    <location>
        <begin position="99"/>
        <end position="121"/>
    </location>
</feature>
<dbReference type="EMBL" id="ARXR01000009">
    <property type="protein sequence ID" value="MBF5052935.1"/>
    <property type="molecule type" value="Genomic_DNA"/>
</dbReference>
<dbReference type="Proteomes" id="UP000644441">
    <property type="component" value="Unassembled WGS sequence"/>
</dbReference>
<feature type="compositionally biased region" description="Basic residues" evidence="1">
    <location>
        <begin position="102"/>
        <end position="112"/>
    </location>
</feature>
<evidence type="ECO:0000256" key="1">
    <source>
        <dbReference type="SAM" id="MobiDB-lite"/>
    </source>
</evidence>
<evidence type="ECO:0000259" key="2">
    <source>
        <dbReference type="PROSITE" id="PS50943"/>
    </source>
</evidence>
<accession>A0ABS0AFT4</accession>